<dbReference type="EMBL" id="SOCA01000001">
    <property type="protein sequence ID" value="TDU80882.1"/>
    <property type="molecule type" value="Genomic_DNA"/>
</dbReference>
<sequence length="2588" mass="264508">MKNLLLFVSLLLSFPALATTDLTGPPGSVAFGSYVKVLPNGNIVVTDPSYGIPGGATKAGAAYLIDGATLDVISTLTGSNTDDQVGSGGIVILSDGNFVVISSSWNGNNGAVTWGNSTTGFSSNTVSASNSLVGGSANDAVGAAINASGVCALANGRYVVASSEWNNPVGPVTKVGAYTWCDAGGVTVGLVSPSNSLVGGKKDDGNQPKIAVLSNGNYVVACPGWDNPSGSILNVGAVTWCNGAGSTVGLITASNSLIGGSTSDGVGSQVMPLTNGNYVVRTVTWDNPSGAKSNAGATTWCNGLGGTVGVVSSSNSIVGTSEHDSSYMAVVPLTTGHYVIALPGWDNPTGPVADVGAVIWGNGSGGTVGEVSASNALIGGRSGDNVGTSGSFTGVTPLANGHYVVASPTWDNPSGPVTDVGAVTWCKGDGTTVGLVTSGNSLTGSTNDDRIAGGSILALTALPDGNYVVCSSLWDNPVGPAADVGAVTWCNGTTGRSGAVSAANSLIGGSSGDRVGSGFGASLLTNGNYVVSSPSWDNPAGPVANVGAVTWCKGDGTTTQGLVTAANSMIGVTADDAVGERGAVALANGNYAFGSPSWTNPATGVGWVGAATWGNGSTGTTGVVTASNSIIGATEYDNLPADGIEAFSNGGYLLYSPYYNFFEGALTYVRGDMAVSGQPSTSNTYFGRTYIHNDFDPLGERVILGTGFQNKVVIISTAVPGPEIEVSGSGNVITDGDTSPAEADNTEFGSTTVEDGTVERMFTIENTGPLELNLSGTPKVVVGGSHAGDFTVSVQPSSPVASNNSTTFEVIFDPSASGLRTATLSITNDDSNENPYNFSIQGTGTAVTPEIAVSGNSVEIANGSDAPTTADHTDFGDVATPGGSLLRTFTIANSGSAVLNLTGSPKVAVSGTHAADFSVTTQPGASIAASGSTTFQVTFAPAATGLRSATLSIQNDDSDENPYTFDIQGTGTGLSPEIAVEYPSDQDLTSGIASISFGIQAPTTTSAAKTFTIRNTGSGSLSLQTFTKGGAHPDDFIISAPVTNTVGVGLTTTFTVTYQPRDGGSRSATLSIGNNDSDENPFQITLTGSDGAPMISLIPDQSTDEDTPVGPIAFTVADEDGPASAVTLSGTSENPDLIPDENIVFGGSDGNRTITLTPAADRSGVATIFVEAADGSGNRAVVTFVLTVDPVSEPPIALDQADMGKENDLLHVALQAYDPDGDALTYTLEDEPEHGTVTINEDGTYSYLPDDNFLGADKFTYLVNDGGFDSNVTTVTLMVVRQPSHWSWMAGYSVVNQPGTYNIAGPNSIGVVGSRSGQATWSLPGSSMLWVFGGTGCGDSKNTGLLNDLWRCNLTTQTWTWLGGSKTTKTKGTYGTLGVAAADNIPGARTGGSTWIDSAGDLWLFGGTGLDSTASGNGLLNDLWKYSPSLTQWTWMGGSKTIKAPGVYGTQGSPQPANVPGARSGAATWVDTLGNLWLFGGTGYGATTKSSGTLNDLWKYNITTQEWTWMKGPSTIKAVGTYGAQGVATASTIPGSRSDASAWVDKNGMFWLFGGNGIGLTGGAGDLNDLWKYDPSANLWTWVRGETQTDSLGNYGTLGIPAATNDPAARAGASPWVDAEGALCFFGGDGRAVRDDIWRYLPDTNQWTWIKGSSSLAFIKPIYGDFGIGAPSNTPGSLRSASAAADTGGDVWVFGGGSGTSHNNSLWKLDLPPVMKVQTNAATSVTGSGATLNGIINPRELATTAWFRYSPRLDMVGAVLTSVTVMGDGTDDVPLAVPVTGLTEGTTYYYQLVGSNPFGQRSGGMRTFTTTGTAPPVTVAFESTSSTVKECDGTAVIMVALSAPAPVSFDLPFIITGTATPGSTGDYTAPASSLSFVAGQMVGRITIPIRNDLIPEVEKTLIVTLNPPSAGATLGGSTVHTITLQDGDVAVVIVTQPQSKIVAMGSTTTLSVTATGTGPLTYQWKKNGAKISGATSASYSILNTPLTAANNYTVDVTNPIGTKPSAKVDLYVVDTTPKYASLAVGSKITFTVNTGGVGLGFQWYKGVTVITPAKTKTLSLSKLTTADAAVYTCIVSKSGIDSLTSGEFRLTVPTSKPEITPITALPPGVVGGSYLHVIEFNDDPLKAPKSFSVTGLPTGLKLDATTGVISGDCTVGVTDKAITITATNSAGTSTKVNSKITILGLPPTVQGTWLGVMERRPGVGDNLGARLDLTVTSTGNYTGKLLLSGTSLAIKGNLMVDIDTSGPSPVVSSVRGRTFFTRKGLPSLDLNFVLGLTNNLLTGSLLDPAKADTALIDGIRNKWSKSGLKATDYVGYYTFGLDLTPTNIGDIDCPQGNGFGSFNVAEDGKLSVTGRTADGLAYTTAGFAGPSGQVVFFAPFKPSIGSLVGMGTITAVPAGAFANNTFTGSATWNKGVAPKTSSDQAYRPGFPSMALDLAGGKYKAPVSGGVVMGLTNYDNKARINFSDGGLNPGDITPHIFSIRNTKTKGITQSVKVIAYNTRISPNPNPYKVNFALASSPSGAFIGAFTLPNANSALVRTAKYQGIIVWDGSAYSAMGYFLLPKLPEPGQTIKTSPVLSGLTVLDETQ</sequence>
<feature type="chain" id="PRO_5020877628" evidence="10">
    <location>
        <begin position="19"/>
        <end position="2588"/>
    </location>
</feature>
<dbReference type="InterPro" id="IPR053879">
    <property type="entry name" value="HYDIN_VesB_CFA65-like_Ig"/>
</dbReference>
<name>A0A4R7SNW0_9BACT</name>
<keyword evidence="7" id="KW-0106">Calcium</keyword>
<dbReference type="PROSITE" id="PS50194">
    <property type="entry name" value="FILAMIN_REPEAT"/>
    <property type="match status" value="1"/>
</dbReference>
<feature type="domain" description="Ig-like" evidence="11">
    <location>
        <begin position="2004"/>
        <end position="2091"/>
    </location>
</feature>
<dbReference type="Pfam" id="PF22544">
    <property type="entry name" value="HYDIN_VesB_CFA65-like_Ig"/>
    <property type="match status" value="1"/>
</dbReference>
<keyword evidence="5 10" id="KW-0732">Signal</keyword>
<dbReference type="InterPro" id="IPR003599">
    <property type="entry name" value="Ig_sub"/>
</dbReference>
<dbReference type="Pfam" id="PF05345">
    <property type="entry name" value="He_PIG"/>
    <property type="match status" value="1"/>
</dbReference>
<dbReference type="InterPro" id="IPR003644">
    <property type="entry name" value="Calx_beta"/>
</dbReference>
<dbReference type="Gene3D" id="2.60.40.10">
    <property type="entry name" value="Immunoglobulins"/>
    <property type="match status" value="7"/>
</dbReference>
<accession>A0A4R7SNW0</accession>
<comment type="subcellular location">
    <subcellularLocation>
        <location evidence="1">Cell projection</location>
        <location evidence="1">Cilium</location>
    </subcellularLocation>
    <subcellularLocation>
        <location evidence="2">Cytoplasm</location>
    </subcellularLocation>
</comment>
<organism evidence="12 13">
    <name type="scientific">Prosthecobacter fusiformis</name>
    <dbReference type="NCBI Taxonomy" id="48464"/>
    <lineage>
        <taxon>Bacteria</taxon>
        <taxon>Pseudomonadati</taxon>
        <taxon>Verrucomicrobiota</taxon>
        <taxon>Verrucomicrobiia</taxon>
        <taxon>Verrucomicrobiales</taxon>
        <taxon>Verrucomicrobiaceae</taxon>
        <taxon>Prosthecobacter</taxon>
    </lineage>
</organism>
<keyword evidence="9" id="KW-0966">Cell projection</keyword>
<keyword evidence="13" id="KW-1185">Reference proteome</keyword>
<dbReference type="GO" id="GO:0016020">
    <property type="term" value="C:membrane"/>
    <property type="evidence" value="ECO:0007669"/>
    <property type="project" value="InterPro"/>
</dbReference>
<dbReference type="Proteomes" id="UP000295662">
    <property type="component" value="Unassembled WGS sequence"/>
</dbReference>
<dbReference type="Gene3D" id="2.60.40.2030">
    <property type="match status" value="1"/>
</dbReference>
<dbReference type="Gene3D" id="2.120.10.80">
    <property type="entry name" value="Kelch-type beta propeller"/>
    <property type="match status" value="2"/>
</dbReference>
<dbReference type="InterPro" id="IPR036179">
    <property type="entry name" value="Ig-like_dom_sf"/>
</dbReference>
<reference evidence="12 13" key="1">
    <citation type="submission" date="2019-03" db="EMBL/GenBank/DDBJ databases">
        <title>Genomic Encyclopedia of Archaeal and Bacterial Type Strains, Phase II (KMG-II): from individual species to whole genera.</title>
        <authorList>
            <person name="Goeker M."/>
        </authorList>
    </citation>
    <scope>NUCLEOTIDE SEQUENCE [LARGE SCALE GENOMIC DNA]</scope>
    <source>
        <strain evidence="12 13">ATCC 25309</strain>
    </source>
</reference>
<proteinExistence type="predicted"/>
<evidence type="ECO:0000256" key="2">
    <source>
        <dbReference type="ARBA" id="ARBA00004496"/>
    </source>
</evidence>
<dbReference type="InterPro" id="IPR007110">
    <property type="entry name" value="Ig-like_dom"/>
</dbReference>
<evidence type="ECO:0000256" key="5">
    <source>
        <dbReference type="ARBA" id="ARBA00022729"/>
    </source>
</evidence>
<dbReference type="SUPFAM" id="SSF49313">
    <property type="entry name" value="Cadherin-like"/>
    <property type="match status" value="1"/>
</dbReference>
<evidence type="ECO:0000259" key="11">
    <source>
        <dbReference type="PROSITE" id="PS50835"/>
    </source>
</evidence>
<dbReference type="RefSeq" id="WP_166646945.1">
    <property type="nucleotide sequence ID" value="NZ_SOCA01000001.1"/>
</dbReference>
<feature type="signal peptide" evidence="10">
    <location>
        <begin position="1"/>
        <end position="18"/>
    </location>
</feature>
<keyword evidence="6" id="KW-0677">Repeat</keyword>
<evidence type="ECO:0000313" key="13">
    <source>
        <dbReference type="Proteomes" id="UP000295662"/>
    </source>
</evidence>
<evidence type="ECO:0000256" key="3">
    <source>
        <dbReference type="ARBA" id="ARBA00022441"/>
    </source>
</evidence>
<dbReference type="PANTHER" id="PTHR46376">
    <property type="entry name" value="LEUCINE-ZIPPER-LIKE TRANSCRIPTIONAL REGULATOR 1"/>
    <property type="match status" value="1"/>
</dbReference>
<dbReference type="SUPFAM" id="SSF141072">
    <property type="entry name" value="CalX-like"/>
    <property type="match status" value="1"/>
</dbReference>
<dbReference type="InterPro" id="IPR051568">
    <property type="entry name" value="LZTR1/Attractin"/>
</dbReference>
<dbReference type="Pfam" id="PF03160">
    <property type="entry name" value="Calx-beta"/>
    <property type="match status" value="1"/>
</dbReference>
<dbReference type="Gene3D" id="2.60.40.2810">
    <property type="match status" value="1"/>
</dbReference>
<evidence type="ECO:0000313" key="12">
    <source>
        <dbReference type="EMBL" id="TDU80882.1"/>
    </source>
</evidence>
<comment type="caution">
    <text evidence="12">The sequence shown here is derived from an EMBL/GenBank/DDBJ whole genome shotgun (WGS) entry which is preliminary data.</text>
</comment>
<dbReference type="InterPro" id="IPR043710">
    <property type="entry name" value="DUF5650"/>
</dbReference>
<dbReference type="InterPro" id="IPR015915">
    <property type="entry name" value="Kelch-typ_b-propeller"/>
</dbReference>
<dbReference type="GO" id="GO:0005509">
    <property type="term" value="F:calcium ion binding"/>
    <property type="evidence" value="ECO:0007669"/>
    <property type="project" value="InterPro"/>
</dbReference>
<dbReference type="GO" id="GO:0005737">
    <property type="term" value="C:cytoplasm"/>
    <property type="evidence" value="ECO:0007669"/>
    <property type="project" value="UniProtKB-SubCell"/>
</dbReference>
<gene>
    <name evidence="12" type="ORF">EI77_00183</name>
</gene>
<dbReference type="Pfam" id="PF18888">
    <property type="entry name" value="DUF5650"/>
    <property type="match status" value="9"/>
</dbReference>
<dbReference type="InterPro" id="IPR017868">
    <property type="entry name" value="Filamin/ABP280_repeat-like"/>
</dbReference>
<protein>
    <submittedName>
        <fullName evidence="12">Calx-beta domain-containing protein</fullName>
    </submittedName>
</protein>
<keyword evidence="3" id="KW-0880">Kelch repeat</keyword>
<evidence type="ECO:0000256" key="1">
    <source>
        <dbReference type="ARBA" id="ARBA00004138"/>
    </source>
</evidence>
<dbReference type="SMART" id="SM00409">
    <property type="entry name" value="IG"/>
    <property type="match status" value="2"/>
</dbReference>
<evidence type="ECO:0000256" key="6">
    <source>
        <dbReference type="ARBA" id="ARBA00022737"/>
    </source>
</evidence>
<dbReference type="PANTHER" id="PTHR46376:SF1">
    <property type="entry name" value="LEUCINE-ZIPPER-LIKE TRANSCRIPTIONAL REGULATOR 1"/>
    <property type="match status" value="1"/>
</dbReference>
<dbReference type="InterPro" id="IPR013783">
    <property type="entry name" value="Ig-like_fold"/>
</dbReference>
<dbReference type="GO" id="GO:0007154">
    <property type="term" value="P:cell communication"/>
    <property type="evidence" value="ECO:0007669"/>
    <property type="project" value="InterPro"/>
</dbReference>
<keyword evidence="8" id="KW-0969">Cilium</keyword>
<dbReference type="Pfam" id="PF24681">
    <property type="entry name" value="Kelch_KLHDC2_KLHL20_DRC7"/>
    <property type="match status" value="1"/>
</dbReference>
<dbReference type="InterPro" id="IPR015919">
    <property type="entry name" value="Cadherin-like_sf"/>
</dbReference>
<dbReference type="NCBIfam" id="NF012200">
    <property type="entry name" value="choice_anch_D"/>
    <property type="match status" value="3"/>
</dbReference>
<dbReference type="Pfam" id="PF17963">
    <property type="entry name" value="Big_9"/>
    <property type="match status" value="1"/>
</dbReference>
<dbReference type="PROSITE" id="PS50835">
    <property type="entry name" value="IG_LIKE"/>
    <property type="match status" value="1"/>
</dbReference>
<evidence type="ECO:0000256" key="9">
    <source>
        <dbReference type="ARBA" id="ARBA00023273"/>
    </source>
</evidence>
<keyword evidence="4" id="KW-0963">Cytoplasm</keyword>
<dbReference type="SUPFAM" id="SSF48726">
    <property type="entry name" value="Immunoglobulin"/>
    <property type="match status" value="1"/>
</dbReference>
<evidence type="ECO:0000256" key="8">
    <source>
        <dbReference type="ARBA" id="ARBA00023069"/>
    </source>
</evidence>
<dbReference type="InterPro" id="IPR038081">
    <property type="entry name" value="CalX-like_sf"/>
</dbReference>
<evidence type="ECO:0000256" key="7">
    <source>
        <dbReference type="ARBA" id="ARBA00022837"/>
    </source>
</evidence>
<evidence type="ECO:0000256" key="10">
    <source>
        <dbReference type="SAM" id="SignalP"/>
    </source>
</evidence>
<dbReference type="SUPFAM" id="SSF117281">
    <property type="entry name" value="Kelch motif"/>
    <property type="match status" value="1"/>
</dbReference>
<evidence type="ECO:0000256" key="4">
    <source>
        <dbReference type="ARBA" id="ARBA00022490"/>
    </source>
</evidence>